<protein>
    <submittedName>
        <fullName evidence="1">Uncharacterized protein</fullName>
    </submittedName>
</protein>
<reference evidence="2" key="1">
    <citation type="submission" date="2016-10" db="EMBL/GenBank/DDBJ databases">
        <authorList>
            <person name="Varghese N."/>
            <person name="Submissions S."/>
        </authorList>
    </citation>
    <scope>NUCLEOTIDE SEQUENCE [LARGE SCALE GENOMIC DNA]</scope>
    <source>
        <strain evidence="2">DSM 25157</strain>
    </source>
</reference>
<name>A0A1H4FA23_9BURK</name>
<organism evidence="1 2">
    <name type="scientific">Acidovorax soli</name>
    <dbReference type="NCBI Taxonomy" id="592050"/>
    <lineage>
        <taxon>Bacteria</taxon>
        <taxon>Pseudomonadati</taxon>
        <taxon>Pseudomonadota</taxon>
        <taxon>Betaproteobacteria</taxon>
        <taxon>Burkholderiales</taxon>
        <taxon>Comamonadaceae</taxon>
        <taxon>Acidovorax</taxon>
    </lineage>
</organism>
<evidence type="ECO:0000313" key="2">
    <source>
        <dbReference type="Proteomes" id="UP000199002"/>
    </source>
</evidence>
<dbReference type="Proteomes" id="UP000199002">
    <property type="component" value="Unassembled WGS sequence"/>
</dbReference>
<dbReference type="EMBL" id="FNQJ01000051">
    <property type="protein sequence ID" value="SEA93658.1"/>
    <property type="molecule type" value="Genomic_DNA"/>
</dbReference>
<proteinExistence type="predicted"/>
<dbReference type="STRING" id="592050.SAMN05421875_1514"/>
<sequence>MASQGTWRTVREALPVHPTVTEFLPTIIDRRKPLVMN</sequence>
<dbReference type="AlphaFoldDB" id="A0A1H4FA23"/>
<evidence type="ECO:0000313" key="1">
    <source>
        <dbReference type="EMBL" id="SEA93658.1"/>
    </source>
</evidence>
<accession>A0A1H4FA23</accession>
<keyword evidence="2" id="KW-1185">Reference proteome</keyword>
<gene>
    <name evidence="1" type="ORF">SAMN05421875_1514</name>
</gene>